<evidence type="ECO:0000256" key="5">
    <source>
        <dbReference type="ARBA" id="ARBA00005988"/>
    </source>
</evidence>
<evidence type="ECO:0000256" key="4">
    <source>
        <dbReference type="ARBA" id="ARBA00004214"/>
    </source>
</evidence>
<evidence type="ECO:0000256" key="10">
    <source>
        <dbReference type="ARBA" id="ARBA00022833"/>
    </source>
</evidence>
<reference evidence="24 25" key="1">
    <citation type="journal article" date="2024" name="Science">
        <title>Giant polyketide synthase enzymes in the biosynthesis of giant marine polyether toxins.</title>
        <authorList>
            <person name="Fallon T.R."/>
            <person name="Shende V.V."/>
            <person name="Wierzbicki I.H."/>
            <person name="Pendleton A.L."/>
            <person name="Watervoot N.F."/>
            <person name="Auber R.P."/>
            <person name="Gonzalez D.J."/>
            <person name="Wisecaver J.H."/>
            <person name="Moore B.S."/>
        </authorList>
    </citation>
    <scope>NUCLEOTIDE SEQUENCE [LARGE SCALE GENOMIC DNA]</scope>
    <source>
        <strain evidence="24 25">12B1</strain>
    </source>
</reference>
<comment type="catalytic activity">
    <reaction evidence="20">
        <text>gamma-L-glutamyl-L-glutamyl-[protein] + H2O = L-glutamyl-[protein] + L-glutamate</text>
        <dbReference type="Rhea" id="RHEA:60152"/>
        <dbReference type="Rhea" id="RHEA-COMP:10208"/>
        <dbReference type="Rhea" id="RHEA-COMP:15517"/>
        <dbReference type="ChEBI" id="CHEBI:15377"/>
        <dbReference type="ChEBI" id="CHEBI:29973"/>
        <dbReference type="ChEBI" id="CHEBI:29985"/>
        <dbReference type="ChEBI" id="CHEBI:143622"/>
    </reaction>
    <physiologicalReaction direction="left-to-right" evidence="20">
        <dbReference type="Rhea" id="RHEA:60153"/>
    </physiologicalReaction>
</comment>
<name>A0AB34K2A6_PRYPA</name>
<dbReference type="CDD" id="cd06236">
    <property type="entry name" value="M14_AGBL5_like"/>
    <property type="match status" value="1"/>
</dbReference>
<protein>
    <recommendedName>
        <fullName evidence="14">Cytosolic carboxypeptidase-like protein 5</fullName>
        <ecNumber evidence="17">3.4.17.24</ecNumber>
    </recommendedName>
    <alternativeName>
        <fullName evidence="19">ATP/GTP-binding protein-like 5</fullName>
    </alternativeName>
    <alternativeName>
        <fullName evidence="18">Protein deglutamylase CCP5</fullName>
    </alternativeName>
</protein>
<dbReference type="PANTHER" id="PTHR12756">
    <property type="entry name" value="CYTOSOLIC CARBOXYPEPTIDASE"/>
    <property type="match status" value="1"/>
</dbReference>
<comment type="caution">
    <text evidence="24">The sequence shown here is derived from an EMBL/GenBank/DDBJ whole genome shotgun (WGS) entry which is preliminary data.</text>
</comment>
<dbReference type="GO" id="GO:0006508">
    <property type="term" value="P:proteolysis"/>
    <property type="evidence" value="ECO:0007669"/>
    <property type="project" value="UniProtKB-KW"/>
</dbReference>
<feature type="region of interest" description="Disordered" evidence="22">
    <location>
        <begin position="669"/>
        <end position="711"/>
    </location>
</feature>
<evidence type="ECO:0000256" key="18">
    <source>
        <dbReference type="ARBA" id="ARBA00032753"/>
    </source>
</evidence>
<dbReference type="SUPFAM" id="SSF53187">
    <property type="entry name" value="Zn-dependent exopeptidases"/>
    <property type="match status" value="1"/>
</dbReference>
<dbReference type="Gene3D" id="2.60.40.3120">
    <property type="match status" value="1"/>
</dbReference>
<dbReference type="Pfam" id="PF00246">
    <property type="entry name" value="Peptidase_M14"/>
    <property type="match status" value="1"/>
</dbReference>
<evidence type="ECO:0000256" key="13">
    <source>
        <dbReference type="ARBA" id="ARBA00023242"/>
    </source>
</evidence>
<dbReference type="InterPro" id="IPR034286">
    <property type="entry name" value="M14_AGBL5-like"/>
</dbReference>
<dbReference type="InterPro" id="IPR000834">
    <property type="entry name" value="Peptidase_M14"/>
</dbReference>
<evidence type="ECO:0000256" key="11">
    <source>
        <dbReference type="ARBA" id="ARBA00023049"/>
    </source>
</evidence>
<dbReference type="GO" id="GO:0005819">
    <property type="term" value="C:spindle"/>
    <property type="evidence" value="ECO:0007669"/>
    <property type="project" value="UniProtKB-SubCell"/>
</dbReference>
<dbReference type="GO" id="GO:0008270">
    <property type="term" value="F:zinc ion binding"/>
    <property type="evidence" value="ECO:0007669"/>
    <property type="project" value="InterPro"/>
</dbReference>
<evidence type="ECO:0000256" key="16">
    <source>
        <dbReference type="ARBA" id="ARBA00024627"/>
    </source>
</evidence>
<evidence type="ECO:0000256" key="6">
    <source>
        <dbReference type="ARBA" id="ARBA00022490"/>
    </source>
</evidence>
<proteinExistence type="inferred from homology"/>
<keyword evidence="12" id="KW-0206">Cytoskeleton</keyword>
<evidence type="ECO:0000256" key="8">
    <source>
        <dbReference type="ARBA" id="ARBA00022723"/>
    </source>
</evidence>
<evidence type="ECO:0000313" key="25">
    <source>
        <dbReference type="Proteomes" id="UP001515480"/>
    </source>
</evidence>
<evidence type="ECO:0000256" key="7">
    <source>
        <dbReference type="ARBA" id="ARBA00022670"/>
    </source>
</evidence>
<dbReference type="Gene3D" id="3.40.630.10">
    <property type="entry name" value="Zn peptidases"/>
    <property type="match status" value="1"/>
</dbReference>
<dbReference type="AlphaFoldDB" id="A0AB34K2A6"/>
<evidence type="ECO:0000256" key="17">
    <source>
        <dbReference type="ARBA" id="ARBA00026108"/>
    </source>
</evidence>
<evidence type="ECO:0000313" key="24">
    <source>
        <dbReference type="EMBL" id="KAL1528366.1"/>
    </source>
</evidence>
<evidence type="ECO:0000256" key="9">
    <source>
        <dbReference type="ARBA" id="ARBA00022801"/>
    </source>
</evidence>
<feature type="region of interest" description="Disordered" evidence="22">
    <location>
        <begin position="1"/>
        <end position="25"/>
    </location>
</feature>
<keyword evidence="11" id="KW-0482">Metalloprotease</keyword>
<keyword evidence="10" id="KW-0862">Zinc</keyword>
<keyword evidence="9" id="KW-0378">Hydrolase</keyword>
<dbReference type="Proteomes" id="UP001515480">
    <property type="component" value="Unassembled WGS sequence"/>
</dbReference>
<comment type="cofactor">
    <cofactor evidence="1">
        <name>Zn(2+)</name>
        <dbReference type="ChEBI" id="CHEBI:29105"/>
    </cofactor>
</comment>
<keyword evidence="8" id="KW-0479">Metal-binding</keyword>
<feature type="domain" description="Peptidase M14" evidence="23">
    <location>
        <begin position="299"/>
        <end position="631"/>
    </location>
</feature>
<keyword evidence="25" id="KW-1185">Reference proteome</keyword>
<comment type="similarity">
    <text evidence="5 21">Belongs to the peptidase M14 family.</text>
</comment>
<dbReference type="PROSITE" id="PS52035">
    <property type="entry name" value="PEPTIDASE_M14"/>
    <property type="match status" value="1"/>
</dbReference>
<evidence type="ECO:0000256" key="14">
    <source>
        <dbReference type="ARBA" id="ARBA00024141"/>
    </source>
</evidence>
<accession>A0AB34K2A6</accession>
<dbReference type="GO" id="GO:0004181">
    <property type="term" value="F:metallocarboxypeptidase activity"/>
    <property type="evidence" value="ECO:0007669"/>
    <property type="project" value="InterPro"/>
</dbReference>
<dbReference type="GO" id="GO:0005634">
    <property type="term" value="C:nucleus"/>
    <property type="evidence" value="ECO:0007669"/>
    <property type="project" value="UniProtKB-SubCell"/>
</dbReference>
<evidence type="ECO:0000256" key="2">
    <source>
        <dbReference type="ARBA" id="ARBA00004123"/>
    </source>
</evidence>
<comment type="catalytic activity">
    <reaction evidence="16">
        <text>C-terminal L-alpha-aminoacyl-L-glutamyl-[tubulin] + H2O = C-terminal L-alpha-aminoacyl-[tubulin] + L-glutamate</text>
        <dbReference type="Rhea" id="RHEA:63796"/>
        <dbReference type="Rhea" id="RHEA-COMP:16436"/>
        <dbReference type="Rhea" id="RHEA-COMP:16437"/>
        <dbReference type="ChEBI" id="CHEBI:15377"/>
        <dbReference type="ChEBI" id="CHEBI:29985"/>
        <dbReference type="ChEBI" id="CHEBI:90782"/>
        <dbReference type="ChEBI" id="CHEBI:149556"/>
        <dbReference type="EC" id="3.4.17.24"/>
    </reaction>
    <physiologicalReaction direction="left-to-right" evidence="16">
        <dbReference type="Rhea" id="RHEA:63797"/>
    </physiologicalReaction>
</comment>
<feature type="compositionally biased region" description="Low complexity" evidence="22">
    <location>
        <begin position="677"/>
        <end position="692"/>
    </location>
</feature>
<dbReference type="GO" id="GO:0030496">
    <property type="term" value="C:midbody"/>
    <property type="evidence" value="ECO:0007669"/>
    <property type="project" value="UniProtKB-SubCell"/>
</dbReference>
<organism evidence="24 25">
    <name type="scientific">Prymnesium parvum</name>
    <name type="common">Toxic golden alga</name>
    <dbReference type="NCBI Taxonomy" id="97485"/>
    <lineage>
        <taxon>Eukaryota</taxon>
        <taxon>Haptista</taxon>
        <taxon>Haptophyta</taxon>
        <taxon>Prymnesiophyceae</taxon>
        <taxon>Prymnesiales</taxon>
        <taxon>Prymnesiaceae</taxon>
        <taxon>Prymnesium</taxon>
    </lineage>
</organism>
<evidence type="ECO:0000256" key="22">
    <source>
        <dbReference type="SAM" id="MobiDB-lite"/>
    </source>
</evidence>
<evidence type="ECO:0000259" key="23">
    <source>
        <dbReference type="PROSITE" id="PS52035"/>
    </source>
</evidence>
<evidence type="ECO:0000256" key="15">
    <source>
        <dbReference type="ARBA" id="ARBA00024524"/>
    </source>
</evidence>
<comment type="catalytic activity">
    <reaction evidence="15">
        <text>C-terminal L-alpha-aminoacyl-L-glutamyl-L-glutamyl-[tubulin] + H2O = C-terminal L-alpha-aminoacyl-L-glutamyl-[tubulin] + L-glutamate</text>
        <dbReference type="Rhea" id="RHEA:63792"/>
        <dbReference type="Rhea" id="RHEA-COMP:16435"/>
        <dbReference type="Rhea" id="RHEA-COMP:16436"/>
        <dbReference type="ChEBI" id="CHEBI:15377"/>
        <dbReference type="ChEBI" id="CHEBI:29985"/>
        <dbReference type="ChEBI" id="CHEBI:149555"/>
        <dbReference type="ChEBI" id="CHEBI:149556"/>
        <dbReference type="EC" id="3.4.17.24"/>
    </reaction>
    <physiologicalReaction direction="left-to-right" evidence="15">
        <dbReference type="Rhea" id="RHEA:63793"/>
    </physiologicalReaction>
</comment>
<keyword evidence="13" id="KW-0539">Nucleus</keyword>
<evidence type="ECO:0000256" key="12">
    <source>
        <dbReference type="ARBA" id="ARBA00023212"/>
    </source>
</evidence>
<evidence type="ECO:0000256" key="20">
    <source>
        <dbReference type="ARBA" id="ARBA00047714"/>
    </source>
</evidence>
<dbReference type="Pfam" id="PF18027">
    <property type="entry name" value="Pepdidase_M14_N"/>
    <property type="match status" value="1"/>
</dbReference>
<keyword evidence="7" id="KW-0645">Protease</keyword>
<dbReference type="PANTHER" id="PTHR12756:SF12">
    <property type="entry name" value="CYTOSOLIC CARBOXYPEPTIDASE-LIKE PROTEIN 5"/>
    <property type="match status" value="1"/>
</dbReference>
<evidence type="ECO:0000256" key="19">
    <source>
        <dbReference type="ARBA" id="ARBA00032928"/>
    </source>
</evidence>
<feature type="active site" description="Proton donor/acceptor" evidence="21">
    <location>
        <position position="576"/>
    </location>
</feature>
<dbReference type="InterPro" id="IPR040626">
    <property type="entry name" value="Pepdidase_M14_N"/>
</dbReference>
<sequence>MPAAPPAASPVHSHTTPPERHTFPPKCGSEALPDASSTMGSSAASLCADIAPPTHDVKEAVASVEPGIPSDKWVRNIRDVECAGLIVDASFDSANATRVEVVADDELAIWTRRDCEGTAHETGCRTWFSFSVRAAPGYTLQDRKLAFRIHNMNAQGNLFHHDMRPCYRSLPSSPEWERIPTAVTYWGGTSKDKYREMRENRQYVAEGDEFVLRFEHEVRTPPHETLYFAFCFPVSYTDTMAQLAWLDSLFGLPPAPVLADGGGYETWGCEASHDAAHPTPPSTAHALAAHRAALAASCPPHALEAISHTASEVASAAVAYAATAPPLPAGHQIYYHRELLARSLNGRRVDLITVSGTNGMLEREAPLHAEGHAAEADGQARGFRDKPVFLLTARVHPGETPASHVFDGTLRFLLDTSDPRAAALRHRFVFKLVPMINPDGVYHGHYRSDTRGVNLNRAYGVAQPGEHPAVFAITSLVRQLHERGELLLYVDCHAHSNKRGCFLFGNALADAQAMADSVLYAKLVEQNCRWLDFGGCVFSEANMRRKDRRDGAIGKEGSGRVTVHGMTGLTYVFTLECNYNMGRLVNRLVHPHAPEGSDAYRSLSPQPPLRCLSPKYTPESWRAVGKALAVAALDLLHANPCSRLGAPGDEFAVGMSRLRSTAVAWVRSNNRPSKAKAPAGSAQGEGEASDGGSETEAEEASPPSELRKVDPEPEQVLCDLRRATPPYWVQVDGTPLLRQGYSLKTPPAGRLESNSQVAIVGTRAMKDGSLRAAVGLGPNGNVCGWMTLVTNQGLENATYLIPQPEAALLPLDTVTSNAGMDPIVKGRTSGGILLVI</sequence>
<dbReference type="EC" id="3.4.17.24" evidence="17"/>
<comment type="subcellular location">
    <subcellularLocation>
        <location evidence="3">Cytoplasm</location>
        <location evidence="3">Cytoskeleton</location>
        <location evidence="3">Spindle</location>
    </subcellularLocation>
    <subcellularLocation>
        <location evidence="4">Midbody</location>
    </subcellularLocation>
    <subcellularLocation>
        <location evidence="2">Nucleus</location>
    </subcellularLocation>
</comment>
<evidence type="ECO:0000256" key="1">
    <source>
        <dbReference type="ARBA" id="ARBA00001947"/>
    </source>
</evidence>
<keyword evidence="6" id="KW-0963">Cytoplasm</keyword>
<evidence type="ECO:0000256" key="3">
    <source>
        <dbReference type="ARBA" id="ARBA00004186"/>
    </source>
</evidence>
<gene>
    <name evidence="24" type="ORF">AB1Y20_009718</name>
</gene>
<evidence type="ECO:0000256" key="21">
    <source>
        <dbReference type="PROSITE-ProRule" id="PRU01379"/>
    </source>
</evidence>
<dbReference type="InterPro" id="IPR050821">
    <property type="entry name" value="Cytosolic_carboxypeptidase"/>
</dbReference>
<dbReference type="EMBL" id="JBGBPQ010000002">
    <property type="protein sequence ID" value="KAL1528366.1"/>
    <property type="molecule type" value="Genomic_DNA"/>
</dbReference>